<dbReference type="RefSeq" id="XP_023933116.1">
    <property type="nucleotide sequence ID" value="XM_024077348.1"/>
</dbReference>
<keyword evidence="2" id="KW-1185">Reference proteome</keyword>
<gene>
    <name evidence="3" type="primary">LOC106157213</name>
</gene>
<reference evidence="3" key="1">
    <citation type="submission" date="2025-08" db="UniProtKB">
        <authorList>
            <consortium name="RefSeq"/>
        </authorList>
    </citation>
    <scope>IDENTIFICATION</scope>
    <source>
        <tissue evidence="3">Gonads</tissue>
    </source>
</reference>
<accession>A0A2R2MS75</accession>
<name>A0A2R2MS75_LINAN</name>
<feature type="chain" id="PRO_5015110903" evidence="1">
    <location>
        <begin position="17"/>
        <end position="93"/>
    </location>
</feature>
<evidence type="ECO:0000313" key="2">
    <source>
        <dbReference type="Proteomes" id="UP000085678"/>
    </source>
</evidence>
<keyword evidence="1" id="KW-0732">Signal</keyword>
<dbReference type="InParanoid" id="A0A2R2MS75"/>
<sequence>MKVILLLSIVLSTGLAKKAHKRLGGDKYDAVAPYVEHDRYTEGLDRRVLAALPALVISSYAKLKAECAAGVALNKGIGLLCACNLVSTKVIST</sequence>
<feature type="signal peptide" evidence="1">
    <location>
        <begin position="1"/>
        <end position="16"/>
    </location>
</feature>
<dbReference type="Proteomes" id="UP000085678">
    <property type="component" value="Unplaced"/>
</dbReference>
<protein>
    <submittedName>
        <fullName evidence="3">Uncharacterized protein LOC106157213</fullName>
    </submittedName>
</protein>
<dbReference type="KEGG" id="lak:106157213"/>
<evidence type="ECO:0000256" key="1">
    <source>
        <dbReference type="SAM" id="SignalP"/>
    </source>
</evidence>
<organism evidence="2 3">
    <name type="scientific">Lingula anatina</name>
    <name type="common">Brachiopod</name>
    <name type="synonym">Lingula unguis</name>
    <dbReference type="NCBI Taxonomy" id="7574"/>
    <lineage>
        <taxon>Eukaryota</taxon>
        <taxon>Metazoa</taxon>
        <taxon>Spiralia</taxon>
        <taxon>Lophotrochozoa</taxon>
        <taxon>Brachiopoda</taxon>
        <taxon>Linguliformea</taxon>
        <taxon>Lingulata</taxon>
        <taxon>Lingulida</taxon>
        <taxon>Linguloidea</taxon>
        <taxon>Lingulidae</taxon>
        <taxon>Lingula</taxon>
    </lineage>
</organism>
<dbReference type="GeneID" id="106157213"/>
<dbReference type="AlphaFoldDB" id="A0A2R2MS75"/>
<evidence type="ECO:0000313" key="3">
    <source>
        <dbReference type="RefSeq" id="XP_023933116.1"/>
    </source>
</evidence>
<proteinExistence type="predicted"/>